<dbReference type="Proteomes" id="UP000297668">
    <property type="component" value="Unassembled WGS sequence"/>
</dbReference>
<dbReference type="InterPro" id="IPR002934">
    <property type="entry name" value="Polymerase_NTP_transf_dom"/>
</dbReference>
<dbReference type="EMBL" id="SJZF01000001">
    <property type="protein sequence ID" value="TFU27765.1"/>
    <property type="molecule type" value="Genomic_DNA"/>
</dbReference>
<protein>
    <submittedName>
        <fullName evidence="2">Nucleotidyltransferase domain-containing protein</fullName>
    </submittedName>
</protein>
<dbReference type="RefSeq" id="WP_135259333.1">
    <property type="nucleotide sequence ID" value="NZ_SJZF01000001.1"/>
</dbReference>
<dbReference type="PANTHER" id="PTHR43449:SF3">
    <property type="entry name" value="POLYMERASE NUCLEOTIDYL TRANSFERASE DOMAIN-CONTAINING PROTEIN"/>
    <property type="match status" value="1"/>
</dbReference>
<sequence length="109" mass="12392">MAWKALEGRRAEWESLLDEAKAFAQRVRQALGEARVYLYGSVARGAFNVESDIDLLVVSPHLPKDPLERFTFLQRLNPGRVEARGLTPEEFARLRAKGALWWLEGALEL</sequence>
<dbReference type="Gene3D" id="3.30.460.10">
    <property type="entry name" value="Beta Polymerase, domain 2"/>
    <property type="match status" value="1"/>
</dbReference>
<feature type="domain" description="Polymerase nucleotidyl transferase" evidence="1">
    <location>
        <begin position="22"/>
        <end position="65"/>
    </location>
</feature>
<dbReference type="Pfam" id="PF01909">
    <property type="entry name" value="NTP_transf_2"/>
    <property type="match status" value="1"/>
</dbReference>
<dbReference type="PANTHER" id="PTHR43449">
    <property type="entry name" value="NUCLEOTIDYLTRANSFERASE"/>
    <property type="match status" value="1"/>
</dbReference>
<name>A0A4Y9FF20_9DEIN</name>
<evidence type="ECO:0000313" key="3">
    <source>
        <dbReference type="Proteomes" id="UP000297668"/>
    </source>
</evidence>
<dbReference type="SUPFAM" id="SSF81301">
    <property type="entry name" value="Nucleotidyltransferase"/>
    <property type="match status" value="1"/>
</dbReference>
<evidence type="ECO:0000259" key="1">
    <source>
        <dbReference type="Pfam" id="PF01909"/>
    </source>
</evidence>
<dbReference type="CDD" id="cd05403">
    <property type="entry name" value="NT_KNTase_like"/>
    <property type="match status" value="1"/>
</dbReference>
<comment type="caution">
    <text evidence="2">The sequence shown here is derived from an EMBL/GenBank/DDBJ whole genome shotgun (WGS) entry which is preliminary data.</text>
</comment>
<proteinExistence type="predicted"/>
<evidence type="ECO:0000313" key="2">
    <source>
        <dbReference type="EMBL" id="TFU27765.1"/>
    </source>
</evidence>
<dbReference type="InterPro" id="IPR043519">
    <property type="entry name" value="NT_sf"/>
</dbReference>
<reference evidence="2 3" key="1">
    <citation type="submission" date="2019-03" db="EMBL/GenBank/DDBJ databases">
        <title>Thermus tengchongensis species for the arsenic transformation mechanism.</title>
        <authorList>
            <person name="Yuan G.C."/>
        </authorList>
    </citation>
    <scope>NUCLEOTIDE SEQUENCE [LARGE SCALE GENOMIC DNA]</scope>
    <source>
        <strain evidence="2 3">15W</strain>
    </source>
</reference>
<accession>A0A4Y9FF20</accession>
<dbReference type="GO" id="GO:0016779">
    <property type="term" value="F:nucleotidyltransferase activity"/>
    <property type="evidence" value="ECO:0007669"/>
    <property type="project" value="InterPro"/>
</dbReference>
<organism evidence="2 3">
    <name type="scientific">Thermus tengchongensis</name>
    <dbReference type="NCBI Taxonomy" id="1214928"/>
    <lineage>
        <taxon>Bacteria</taxon>
        <taxon>Thermotogati</taxon>
        <taxon>Deinococcota</taxon>
        <taxon>Deinococci</taxon>
        <taxon>Thermales</taxon>
        <taxon>Thermaceae</taxon>
        <taxon>Thermus</taxon>
    </lineage>
</organism>
<gene>
    <name evidence="2" type="ORF">E0687_00860</name>
</gene>
<keyword evidence="2" id="KW-0808">Transferase</keyword>
<dbReference type="AlphaFoldDB" id="A0A4Y9FF20"/>